<protein>
    <submittedName>
        <fullName evidence="2">Uncharacterized protein</fullName>
    </submittedName>
</protein>
<gene>
    <name evidence="2" type="ORF">FKW77_003863</name>
</gene>
<sequence>MGRPSRSIKPVNYAQHDPGPTFESDEEFDQERDRSMLDADSDSDDSGGSNYDAKEDRDTAEDDDKYEASDLETDQQGLNDTALDKGRKGKGFSMKRKGEAPKESQEILMRGAALEAKTKALLEEQRANDNGRLVNKAKYVTLPALETPDQFNAFGNHTIWQVDQAGTGTGDFSLHPFLSFLSSPWEKRPNFHVLRDQAGNPIRSVWRAAPPNEKEKQAAKMANGGVDRTLLEFRNEVLDTSKYPVIRDVTFLPNPVPLSTPSWRLVLYNTLGATPDDIAHRISKTDSVLNDAVVSHKQLRNSIRKKMDDWSKGFHGGFQWLEDRQKFRARKDFSEEPEKPSRARKETGKALEQKSRARTGEGEGQKEKSGTSADKSEAKEKEQKHEFASAILSGFKDRKAVSDLGYYFNTTWDIDIKLGVMRQPEFEDPLRSTEQPQRWRIAHPLWAPRTRDKIPQLLLDWRKEVAKLPDLPDLEDLIEDYRGEILLEDEYFEEERREPGVETGFEDEQGMGRVETVREEGTLPQIDEEVANSIVDPLHSPEKHTLTSSPASKPPKKKRRKM</sequence>
<feature type="compositionally biased region" description="Acidic residues" evidence="1">
    <location>
        <begin position="58"/>
        <end position="73"/>
    </location>
</feature>
<dbReference type="AlphaFoldDB" id="A0A517L334"/>
<feature type="region of interest" description="Disordered" evidence="1">
    <location>
        <begin position="493"/>
        <end position="562"/>
    </location>
</feature>
<name>A0A517L334_9PEZI</name>
<feature type="compositionally biased region" description="Basic and acidic residues" evidence="1">
    <location>
        <begin position="96"/>
        <end position="105"/>
    </location>
</feature>
<dbReference type="Proteomes" id="UP000316270">
    <property type="component" value="Chromosome 4"/>
</dbReference>
<keyword evidence="3" id="KW-1185">Reference proteome</keyword>
<organism evidence="2 3">
    <name type="scientific">Venturia effusa</name>
    <dbReference type="NCBI Taxonomy" id="50376"/>
    <lineage>
        <taxon>Eukaryota</taxon>
        <taxon>Fungi</taxon>
        <taxon>Dikarya</taxon>
        <taxon>Ascomycota</taxon>
        <taxon>Pezizomycotina</taxon>
        <taxon>Dothideomycetes</taxon>
        <taxon>Pleosporomycetidae</taxon>
        <taxon>Venturiales</taxon>
        <taxon>Venturiaceae</taxon>
        <taxon>Venturia</taxon>
    </lineage>
</organism>
<evidence type="ECO:0000256" key="1">
    <source>
        <dbReference type="SAM" id="MobiDB-lite"/>
    </source>
</evidence>
<evidence type="ECO:0000313" key="2">
    <source>
        <dbReference type="EMBL" id="QDS70033.1"/>
    </source>
</evidence>
<evidence type="ECO:0000313" key="3">
    <source>
        <dbReference type="Proteomes" id="UP000316270"/>
    </source>
</evidence>
<feature type="region of interest" description="Disordered" evidence="1">
    <location>
        <begin position="331"/>
        <end position="382"/>
    </location>
</feature>
<dbReference type="OrthoDB" id="10484594at2759"/>
<feature type="region of interest" description="Disordered" evidence="1">
    <location>
        <begin position="1"/>
        <end position="105"/>
    </location>
</feature>
<dbReference type="EMBL" id="CP042188">
    <property type="protein sequence ID" value="QDS70033.1"/>
    <property type="molecule type" value="Genomic_DNA"/>
</dbReference>
<proteinExistence type="predicted"/>
<reference evidence="2 3" key="1">
    <citation type="submission" date="2019-07" db="EMBL/GenBank/DDBJ databases">
        <title>Finished genome of Venturia effusa.</title>
        <authorList>
            <person name="Young C.A."/>
            <person name="Cox M.P."/>
            <person name="Ganley A.R.D."/>
            <person name="David W.J."/>
        </authorList>
    </citation>
    <scope>NUCLEOTIDE SEQUENCE [LARGE SCALE GENOMIC DNA]</scope>
    <source>
        <strain evidence="3">albino</strain>
    </source>
</reference>
<accession>A0A517L334</accession>